<dbReference type="SUPFAM" id="SSF48576">
    <property type="entry name" value="Terpenoid synthases"/>
    <property type="match status" value="1"/>
</dbReference>
<keyword evidence="14" id="KW-1185">Reference proteome</keyword>
<evidence type="ECO:0000256" key="3">
    <source>
        <dbReference type="ARBA" id="ARBA00022679"/>
    </source>
</evidence>
<dbReference type="Gene3D" id="1.10.600.10">
    <property type="entry name" value="Farnesyl Diphosphate Synthase"/>
    <property type="match status" value="1"/>
</dbReference>
<name>A0A5N0TBV9_9GAMM</name>
<dbReference type="GO" id="GO:0008299">
    <property type="term" value="P:isoprenoid biosynthetic process"/>
    <property type="evidence" value="ECO:0007669"/>
    <property type="project" value="InterPro"/>
</dbReference>
<dbReference type="SFLD" id="SFLDS00005">
    <property type="entry name" value="Isoprenoid_Synthase_Type_I"/>
    <property type="match status" value="1"/>
</dbReference>
<dbReference type="NCBIfam" id="NF008140">
    <property type="entry name" value="PRK10888.1"/>
    <property type="match status" value="1"/>
</dbReference>
<evidence type="ECO:0000256" key="11">
    <source>
        <dbReference type="ARBA" id="ARBA00083124"/>
    </source>
</evidence>
<evidence type="ECO:0000256" key="10">
    <source>
        <dbReference type="ARBA" id="ARBA00079637"/>
    </source>
</evidence>
<evidence type="ECO:0000256" key="1">
    <source>
        <dbReference type="ARBA" id="ARBA00001946"/>
    </source>
</evidence>
<keyword evidence="4" id="KW-0479">Metal-binding</keyword>
<evidence type="ECO:0000313" key="13">
    <source>
        <dbReference type="EMBL" id="KAA9132563.1"/>
    </source>
</evidence>
<dbReference type="Pfam" id="PF00348">
    <property type="entry name" value="polyprenyl_synt"/>
    <property type="match status" value="1"/>
</dbReference>
<keyword evidence="5" id="KW-0460">Magnesium</keyword>
<sequence>MTQEQAIRPAASGAMDTLDDILQLSADDMARVNGCIREALASDVVLIDQVMHYIVGSGGKRLRPLLLVISARACGYTGEQHYPLAAIVEFIHTATLLHDDVVDESDSRRGKKTAHAVWGNAAAVLVGDFLYSRSFQMMVRLDSMRIMQILADTTNTIAEGEVLQLLNMGDPEVNEAAYLKVIDDKTARLFEAACRLGAVVSGQPEPVEEALARYGQHLGRAFQLADDLLDYTGDAQALGKNVGDDLAEGKPTLPLIYARTRCEPEERELIDTAIRDGGLDQLDQILAITRRTGALEATAERARAEADTATAALDGLADSDWKRALVTLARLSYDRDR</sequence>
<dbReference type="PANTHER" id="PTHR12001:SF69">
    <property type="entry name" value="ALL TRANS-POLYPRENYL-DIPHOSPHATE SYNTHASE PDSS1"/>
    <property type="match status" value="1"/>
</dbReference>
<accession>A0A5N0TBV9</accession>
<dbReference type="Proteomes" id="UP000325372">
    <property type="component" value="Unassembled WGS sequence"/>
</dbReference>
<dbReference type="PROSITE" id="PS00444">
    <property type="entry name" value="POLYPRENYL_SYNTHASE_2"/>
    <property type="match status" value="1"/>
</dbReference>
<dbReference type="FunFam" id="1.10.600.10:FF:000002">
    <property type="entry name" value="Octaprenyl diphosphate synthase"/>
    <property type="match status" value="1"/>
</dbReference>
<dbReference type="CDD" id="cd00685">
    <property type="entry name" value="Trans_IPPS_HT"/>
    <property type="match status" value="1"/>
</dbReference>
<proteinExistence type="inferred from homology"/>
<evidence type="ECO:0000256" key="9">
    <source>
        <dbReference type="ARBA" id="ARBA00072473"/>
    </source>
</evidence>
<evidence type="ECO:0000256" key="12">
    <source>
        <dbReference type="RuleBase" id="RU004466"/>
    </source>
</evidence>
<gene>
    <name evidence="13" type="primary">ispB</name>
    <name evidence="13" type="ORF">F3N42_04910</name>
</gene>
<keyword evidence="3 12" id="KW-0808">Transferase</keyword>
<dbReference type="EC" id="2.5.1.90" evidence="8"/>
<dbReference type="GO" id="GO:0106350">
    <property type="term" value="F:all-trans-octaprenyl-diphosphate synthase activity"/>
    <property type="evidence" value="ECO:0007669"/>
    <property type="project" value="UniProtKB-EC"/>
</dbReference>
<evidence type="ECO:0000256" key="5">
    <source>
        <dbReference type="ARBA" id="ARBA00022842"/>
    </source>
</evidence>
<comment type="caution">
    <text evidence="13">The sequence shown here is derived from an EMBL/GenBank/DDBJ whole genome shotgun (WGS) entry which is preliminary data.</text>
</comment>
<evidence type="ECO:0000313" key="14">
    <source>
        <dbReference type="Proteomes" id="UP000325372"/>
    </source>
</evidence>
<evidence type="ECO:0000256" key="4">
    <source>
        <dbReference type="ARBA" id="ARBA00022723"/>
    </source>
</evidence>
<dbReference type="PANTHER" id="PTHR12001">
    <property type="entry name" value="GERANYLGERANYL PYROPHOSPHATE SYNTHASE"/>
    <property type="match status" value="1"/>
</dbReference>
<comment type="catalytic activity">
    <reaction evidence="6">
        <text>5 isopentenyl diphosphate + (2E,6E)-farnesyl diphosphate = all-trans-octaprenyl diphosphate + 5 diphosphate</text>
        <dbReference type="Rhea" id="RHEA:27798"/>
        <dbReference type="ChEBI" id="CHEBI:33019"/>
        <dbReference type="ChEBI" id="CHEBI:57711"/>
        <dbReference type="ChEBI" id="CHEBI:128769"/>
        <dbReference type="ChEBI" id="CHEBI:175763"/>
        <dbReference type="EC" id="2.5.1.90"/>
    </reaction>
</comment>
<dbReference type="AlphaFoldDB" id="A0A5N0TBV9"/>
<dbReference type="InterPro" id="IPR033749">
    <property type="entry name" value="Polyprenyl_synt_CS"/>
</dbReference>
<comment type="similarity">
    <text evidence="2 12">Belongs to the FPP/GGPP synthase family.</text>
</comment>
<dbReference type="RefSeq" id="WP_150863272.1">
    <property type="nucleotide sequence ID" value="NZ_VYXP01000003.1"/>
</dbReference>
<organism evidence="13 14">
    <name type="scientific">Marinihelvus fidelis</name>
    <dbReference type="NCBI Taxonomy" id="2613842"/>
    <lineage>
        <taxon>Bacteria</taxon>
        <taxon>Pseudomonadati</taxon>
        <taxon>Pseudomonadota</taxon>
        <taxon>Gammaproteobacteria</taxon>
        <taxon>Chromatiales</taxon>
        <taxon>Wenzhouxiangellaceae</taxon>
        <taxon>Marinihelvus</taxon>
    </lineage>
</organism>
<evidence type="ECO:0000256" key="2">
    <source>
        <dbReference type="ARBA" id="ARBA00006706"/>
    </source>
</evidence>
<evidence type="ECO:0000256" key="8">
    <source>
        <dbReference type="ARBA" id="ARBA00066511"/>
    </source>
</evidence>
<comment type="function">
    <text evidence="7">Supplies octaprenyl diphosphate, the precursor for the side chain of the isoprenoid quinones ubiquinone and menaquinone.</text>
</comment>
<comment type="cofactor">
    <cofactor evidence="1">
        <name>Mg(2+)</name>
        <dbReference type="ChEBI" id="CHEBI:18420"/>
    </cofactor>
</comment>
<reference evidence="13 14" key="1">
    <citation type="submission" date="2019-09" db="EMBL/GenBank/DDBJ databases">
        <title>Wenzhouxiangella sp. Genome sequencing and assembly.</title>
        <authorList>
            <person name="Zhang R."/>
        </authorList>
    </citation>
    <scope>NUCLEOTIDE SEQUENCE [LARGE SCALE GENOMIC DNA]</scope>
    <source>
        <strain evidence="13 14">W260</strain>
    </source>
</reference>
<evidence type="ECO:0000256" key="6">
    <source>
        <dbReference type="ARBA" id="ARBA00051506"/>
    </source>
</evidence>
<evidence type="ECO:0000256" key="7">
    <source>
        <dbReference type="ARBA" id="ARBA00055029"/>
    </source>
</evidence>
<dbReference type="InterPro" id="IPR008949">
    <property type="entry name" value="Isoprenoid_synthase_dom_sf"/>
</dbReference>
<dbReference type="GO" id="GO:0046872">
    <property type="term" value="F:metal ion binding"/>
    <property type="evidence" value="ECO:0007669"/>
    <property type="project" value="UniProtKB-KW"/>
</dbReference>
<dbReference type="PROSITE" id="PS00723">
    <property type="entry name" value="POLYPRENYL_SYNTHASE_1"/>
    <property type="match status" value="1"/>
</dbReference>
<protein>
    <recommendedName>
        <fullName evidence="9">Octaprenyl diphosphate synthase</fullName>
        <ecNumber evidence="8">2.5.1.90</ecNumber>
    </recommendedName>
    <alternativeName>
        <fullName evidence="11">All-trans-octaprenyl-diphosphate synthase</fullName>
    </alternativeName>
    <alternativeName>
        <fullName evidence="10">Octaprenyl pyrophosphate synthase</fullName>
    </alternativeName>
</protein>
<dbReference type="InterPro" id="IPR000092">
    <property type="entry name" value="Polyprenyl_synt"/>
</dbReference>
<dbReference type="EMBL" id="VYXP01000003">
    <property type="protein sequence ID" value="KAA9132563.1"/>
    <property type="molecule type" value="Genomic_DNA"/>
</dbReference>